<proteinExistence type="predicted"/>
<keyword evidence="3" id="KW-1185">Reference proteome</keyword>
<evidence type="ECO:0000256" key="1">
    <source>
        <dbReference type="SAM" id="MobiDB-lite"/>
    </source>
</evidence>
<feature type="region of interest" description="Disordered" evidence="1">
    <location>
        <begin position="30"/>
        <end position="55"/>
    </location>
</feature>
<evidence type="ECO:0000313" key="3">
    <source>
        <dbReference type="Proteomes" id="UP000187209"/>
    </source>
</evidence>
<dbReference type="EMBL" id="MPUH01000672">
    <property type="protein sequence ID" value="OMJ75730.1"/>
    <property type="molecule type" value="Genomic_DNA"/>
</dbReference>
<protein>
    <submittedName>
        <fullName evidence="2">Uncharacterized protein</fullName>
    </submittedName>
</protein>
<reference evidence="2 3" key="1">
    <citation type="submission" date="2016-11" db="EMBL/GenBank/DDBJ databases">
        <title>The macronuclear genome of Stentor coeruleus: a giant cell with tiny introns.</title>
        <authorList>
            <person name="Slabodnick M."/>
            <person name="Ruby J.G."/>
            <person name="Reiff S.B."/>
            <person name="Swart E.C."/>
            <person name="Gosai S."/>
            <person name="Prabakaran S."/>
            <person name="Witkowska E."/>
            <person name="Larue G.E."/>
            <person name="Fisher S."/>
            <person name="Freeman R.M."/>
            <person name="Gunawardena J."/>
            <person name="Chu W."/>
            <person name="Stover N.A."/>
            <person name="Gregory B.D."/>
            <person name="Nowacki M."/>
            <person name="Derisi J."/>
            <person name="Roy S.W."/>
            <person name="Marshall W.F."/>
            <person name="Sood P."/>
        </authorList>
    </citation>
    <scope>NUCLEOTIDE SEQUENCE [LARGE SCALE GENOMIC DNA]</scope>
    <source>
        <strain evidence="2">WM001</strain>
    </source>
</reference>
<gene>
    <name evidence="2" type="ORF">SteCoe_25067</name>
</gene>
<organism evidence="2 3">
    <name type="scientific">Stentor coeruleus</name>
    <dbReference type="NCBI Taxonomy" id="5963"/>
    <lineage>
        <taxon>Eukaryota</taxon>
        <taxon>Sar</taxon>
        <taxon>Alveolata</taxon>
        <taxon>Ciliophora</taxon>
        <taxon>Postciliodesmatophora</taxon>
        <taxon>Heterotrichea</taxon>
        <taxon>Heterotrichida</taxon>
        <taxon>Stentoridae</taxon>
        <taxon>Stentor</taxon>
    </lineage>
</organism>
<dbReference type="Proteomes" id="UP000187209">
    <property type="component" value="Unassembled WGS sequence"/>
</dbReference>
<feature type="compositionally biased region" description="Low complexity" evidence="1">
    <location>
        <begin position="33"/>
        <end position="48"/>
    </location>
</feature>
<dbReference type="AlphaFoldDB" id="A0A1R2BG58"/>
<accession>A0A1R2BG58</accession>
<evidence type="ECO:0000313" key="2">
    <source>
        <dbReference type="EMBL" id="OMJ75730.1"/>
    </source>
</evidence>
<name>A0A1R2BG58_9CILI</name>
<comment type="caution">
    <text evidence="2">The sequence shown here is derived from an EMBL/GenBank/DDBJ whole genome shotgun (WGS) entry which is preliminary data.</text>
</comment>
<sequence>MLKKKEQSLEFQRKQSFDAALEQCTFSPKIQKTKSTSSFSRSKSVRSTPTSLNGNKLEILKEKSDSFSYKSFSPTPRQYSFAAGCNLEPVKENGSPMFRYLALKMPYP</sequence>